<evidence type="ECO:0000313" key="3">
    <source>
        <dbReference type="EMBL" id="MBY8888269.1"/>
    </source>
</evidence>
<comment type="caution">
    <text evidence="3">The sequence shown here is derived from an EMBL/GenBank/DDBJ whole genome shotgun (WGS) entry which is preliminary data.</text>
</comment>
<proteinExistence type="predicted"/>
<name>A0ABS7R2L0_9ACTN</name>
<feature type="region of interest" description="Disordered" evidence="1">
    <location>
        <begin position="104"/>
        <end position="130"/>
    </location>
</feature>
<dbReference type="EMBL" id="JAINVZ010000023">
    <property type="protein sequence ID" value="MBY8888269.1"/>
    <property type="molecule type" value="Genomic_DNA"/>
</dbReference>
<feature type="signal peptide" evidence="2">
    <location>
        <begin position="1"/>
        <end position="25"/>
    </location>
</feature>
<dbReference type="Proteomes" id="UP001198565">
    <property type="component" value="Unassembled WGS sequence"/>
</dbReference>
<feature type="region of interest" description="Disordered" evidence="1">
    <location>
        <begin position="29"/>
        <end position="56"/>
    </location>
</feature>
<protein>
    <submittedName>
        <fullName evidence="3">RdlA protein</fullName>
    </submittedName>
</protein>
<keyword evidence="4" id="KW-1185">Reference proteome</keyword>
<evidence type="ECO:0000313" key="4">
    <source>
        <dbReference type="Proteomes" id="UP001198565"/>
    </source>
</evidence>
<dbReference type="InterPro" id="IPR047736">
    <property type="entry name" value="RdlA/B-like"/>
</dbReference>
<dbReference type="NCBIfam" id="NF041022">
    <property type="entry name" value="rodlin_AB"/>
    <property type="match status" value="1"/>
</dbReference>
<feature type="compositionally biased region" description="Polar residues" evidence="1">
    <location>
        <begin position="31"/>
        <end position="55"/>
    </location>
</feature>
<reference evidence="3 4" key="1">
    <citation type="submission" date="2021-08" db="EMBL/GenBank/DDBJ databases">
        <title>Streptomyces sp. PTM05 isolated from lichen.</title>
        <authorList>
            <person name="Somphong A."/>
            <person name="Phongsopitanun W."/>
            <person name="Tanasupawat S."/>
        </authorList>
    </citation>
    <scope>NUCLEOTIDE SEQUENCE [LARGE SCALE GENOMIC DNA]</scope>
    <source>
        <strain evidence="3 4">Ptm05</strain>
    </source>
</reference>
<evidence type="ECO:0000256" key="1">
    <source>
        <dbReference type="SAM" id="MobiDB-lite"/>
    </source>
</evidence>
<evidence type="ECO:0000256" key="2">
    <source>
        <dbReference type="SAM" id="SignalP"/>
    </source>
</evidence>
<dbReference type="RefSeq" id="WP_222981002.1">
    <property type="nucleotide sequence ID" value="NZ_JAINVZ010000023.1"/>
</dbReference>
<accession>A0ABS7R2L0</accession>
<keyword evidence="2" id="KW-0732">Signal</keyword>
<feature type="compositionally biased region" description="Basic and acidic residues" evidence="1">
    <location>
        <begin position="108"/>
        <end position="118"/>
    </location>
</feature>
<gene>
    <name evidence="3" type="ORF">K7472_26020</name>
</gene>
<feature type="chain" id="PRO_5045993964" evidence="2">
    <location>
        <begin position="26"/>
        <end position="130"/>
    </location>
</feature>
<dbReference type="Pfam" id="PF25848">
    <property type="entry name" value="Rodlin"/>
    <property type="match status" value="1"/>
</dbReference>
<sequence>MIKKILATAAVVVSAAGVTATPAMAIGNHHGPSSANGNGSKQAYGNTTTGGQLSPQVGLVQGSANKPCLGIPVKLDVGSVVGLVPITVQDILTQPQIQQCAENSSQVKGDDPLSHLVDDIPILSGNGANR</sequence>
<organism evidence="3 4">
    <name type="scientific">Streptantibioticus parmotrematis</name>
    <dbReference type="NCBI Taxonomy" id="2873249"/>
    <lineage>
        <taxon>Bacteria</taxon>
        <taxon>Bacillati</taxon>
        <taxon>Actinomycetota</taxon>
        <taxon>Actinomycetes</taxon>
        <taxon>Kitasatosporales</taxon>
        <taxon>Streptomycetaceae</taxon>
        <taxon>Streptantibioticus</taxon>
    </lineage>
</organism>